<comment type="caution">
    <text evidence="2">The sequence shown here is derived from an EMBL/GenBank/DDBJ whole genome shotgun (WGS) entry which is preliminary data.</text>
</comment>
<sequence length="147" mass="15814">MLGELNARRCIHPPSIHASWHAVSSATSSSPHRAVDLARSITPSRRAPSPAPIDDVRAISLSVASRSTASCNGIVWCATPRSLSLPPPSAAEQPGTARPSLAHPSDMPPLLSTRRAHISLLHRHHRRRLSYTTGTYHDARARCSCPA</sequence>
<organism evidence="2 3">
    <name type="scientific">Rhodonia placenta</name>
    <dbReference type="NCBI Taxonomy" id="104341"/>
    <lineage>
        <taxon>Eukaryota</taxon>
        <taxon>Fungi</taxon>
        <taxon>Dikarya</taxon>
        <taxon>Basidiomycota</taxon>
        <taxon>Agaricomycotina</taxon>
        <taxon>Agaricomycetes</taxon>
        <taxon>Polyporales</taxon>
        <taxon>Adustoporiaceae</taxon>
        <taxon>Rhodonia</taxon>
    </lineage>
</organism>
<protein>
    <submittedName>
        <fullName evidence="2">Uncharacterized protein</fullName>
    </submittedName>
</protein>
<dbReference type="Proteomes" id="UP000639403">
    <property type="component" value="Unassembled WGS sequence"/>
</dbReference>
<proteinExistence type="predicted"/>
<evidence type="ECO:0000256" key="1">
    <source>
        <dbReference type="SAM" id="MobiDB-lite"/>
    </source>
</evidence>
<accession>A0A8H7TX75</accession>
<name>A0A8H7TX75_9APHY</name>
<feature type="region of interest" description="Disordered" evidence="1">
    <location>
        <begin position="85"/>
        <end position="105"/>
    </location>
</feature>
<evidence type="ECO:0000313" key="2">
    <source>
        <dbReference type="EMBL" id="KAF9798632.1"/>
    </source>
</evidence>
<reference evidence="2" key="2">
    <citation type="journal article" name="Front. Microbiol.">
        <title>Degradative Capacity of Two Strains of Rhodonia placenta: From Phenotype to Genotype.</title>
        <authorList>
            <person name="Kolle M."/>
            <person name="Horta M.A.C."/>
            <person name="Nowrousian M."/>
            <person name="Ohm R.A."/>
            <person name="Benz J.P."/>
            <person name="Pilgard A."/>
        </authorList>
    </citation>
    <scope>NUCLEOTIDE SEQUENCE</scope>
    <source>
        <strain evidence="2">FPRL280</strain>
    </source>
</reference>
<feature type="region of interest" description="Disordered" evidence="1">
    <location>
        <begin position="22"/>
        <end position="52"/>
    </location>
</feature>
<dbReference type="AlphaFoldDB" id="A0A8H7TX75"/>
<evidence type="ECO:0000313" key="3">
    <source>
        <dbReference type="Proteomes" id="UP000639403"/>
    </source>
</evidence>
<reference evidence="2" key="1">
    <citation type="submission" date="2020-11" db="EMBL/GenBank/DDBJ databases">
        <authorList>
            <person name="Koelle M."/>
            <person name="Horta M.A.C."/>
            <person name="Nowrousian M."/>
            <person name="Ohm R.A."/>
            <person name="Benz P."/>
            <person name="Pilgard A."/>
        </authorList>
    </citation>
    <scope>NUCLEOTIDE SEQUENCE</scope>
    <source>
        <strain evidence="2">FPRL280</strain>
    </source>
</reference>
<feature type="compositionally biased region" description="Low complexity" evidence="1">
    <location>
        <begin position="22"/>
        <end position="32"/>
    </location>
</feature>
<dbReference type="EMBL" id="JADOXO010001006">
    <property type="protein sequence ID" value="KAF9798632.1"/>
    <property type="molecule type" value="Genomic_DNA"/>
</dbReference>
<gene>
    <name evidence="2" type="ORF">IEO21_10686</name>
</gene>